<keyword evidence="1" id="KW-1133">Transmembrane helix</keyword>
<keyword evidence="1" id="KW-0812">Transmembrane</keyword>
<dbReference type="Proteomes" id="UP001256827">
    <property type="component" value="Chromosome"/>
</dbReference>
<protein>
    <submittedName>
        <fullName evidence="3">DUF4129 domain-containing protein</fullName>
    </submittedName>
</protein>
<evidence type="ECO:0000259" key="2">
    <source>
        <dbReference type="Pfam" id="PF13559"/>
    </source>
</evidence>
<dbReference type="RefSeq" id="WP_310768891.1">
    <property type="nucleotide sequence ID" value="NZ_CP134050.1"/>
</dbReference>
<evidence type="ECO:0000313" key="3">
    <source>
        <dbReference type="EMBL" id="WNC15295.1"/>
    </source>
</evidence>
<dbReference type="Pfam" id="PF13559">
    <property type="entry name" value="DUF4129"/>
    <property type="match status" value="1"/>
</dbReference>
<feature type="domain" description="Protein-glutamine gamma-glutamyltransferase-like C-terminal" evidence="2">
    <location>
        <begin position="360"/>
        <end position="429"/>
    </location>
</feature>
<gene>
    <name evidence="3" type="ORF">RGB73_02655</name>
</gene>
<feature type="transmembrane region" description="Helical" evidence="1">
    <location>
        <begin position="190"/>
        <end position="219"/>
    </location>
</feature>
<evidence type="ECO:0000256" key="1">
    <source>
        <dbReference type="SAM" id="Phobius"/>
    </source>
</evidence>
<keyword evidence="1" id="KW-0472">Membrane</keyword>
<feature type="transmembrane region" description="Helical" evidence="1">
    <location>
        <begin position="117"/>
        <end position="134"/>
    </location>
</feature>
<dbReference type="EMBL" id="CP134050">
    <property type="protein sequence ID" value="WNC15295.1"/>
    <property type="molecule type" value="Genomic_DNA"/>
</dbReference>
<feature type="transmembrane region" description="Helical" evidence="1">
    <location>
        <begin position="12"/>
        <end position="29"/>
    </location>
</feature>
<dbReference type="InterPro" id="IPR025403">
    <property type="entry name" value="TgpA-like_C"/>
</dbReference>
<feature type="transmembrane region" description="Helical" evidence="1">
    <location>
        <begin position="63"/>
        <end position="82"/>
    </location>
</feature>
<feature type="transmembrane region" description="Helical" evidence="1">
    <location>
        <begin position="146"/>
        <end position="169"/>
    </location>
</feature>
<accession>A0ABY9T5C1</accession>
<feature type="transmembrane region" description="Helical" evidence="1">
    <location>
        <begin position="35"/>
        <end position="56"/>
    </location>
</feature>
<feature type="transmembrane region" description="Helical" evidence="1">
    <location>
        <begin position="88"/>
        <end position="105"/>
    </location>
</feature>
<name>A0ABY9T5C1_BREBE</name>
<reference evidence="3 4" key="1">
    <citation type="submission" date="2023-09" db="EMBL/GenBank/DDBJ databases">
        <title>Complete Genome and Methylome dissection of Bacillus brevis NEB573 original source of BbsI restriction endonuclease.</title>
        <authorList>
            <person name="Fomenkov A."/>
            <person name="Roberts R.D."/>
        </authorList>
    </citation>
    <scope>NUCLEOTIDE SEQUENCE [LARGE SCALE GENOMIC DNA]</scope>
    <source>
        <strain evidence="3 4">NEB573</strain>
    </source>
</reference>
<keyword evidence="4" id="KW-1185">Reference proteome</keyword>
<evidence type="ECO:0000313" key="4">
    <source>
        <dbReference type="Proteomes" id="UP001256827"/>
    </source>
</evidence>
<feature type="transmembrane region" description="Helical" evidence="1">
    <location>
        <begin position="279"/>
        <end position="300"/>
    </location>
</feature>
<proteinExistence type="predicted"/>
<sequence>MTGITIGRWTLAFWLEALLIASALMLFGWMSASVIHFLTFGVIASLLLTLGSLAFHEGSRHPLFHMLLYPIVAAAGVSGYLAFDSWPLALILAALCFWRIHSVASSGVSHANLQRRFVLALMAGLMQLSLAALFETAASPGTFDPSVYYGMLGLTLGSYLLLGSIEFVTREPFIPFRLPAGLRAKLGGQVVASHSLITLGFVLVASVVLGALGMLWSWVKGPLGSSLYWLIEPVLKQLAAWSESLTGAFEKDGKVNDLLDNQGQGSDAPYLPDAQGEPLISLLGPYLLAAAALIVVALLGRAIWKRRFRKNGSLEETAPAVTPTAWSPLAEGESDQPLWDVRKWFQKVPGPSDDPVRYVYYQFLQHAAALGKPIYRYETSQEYLRRLMQQWQDPDRLRLAAQITDCYERYRYHEQSLTPDELAAMQQAVKALREKREA</sequence>
<organism evidence="3 4">
    <name type="scientific">Brevibacillus brevis</name>
    <name type="common">Bacillus brevis</name>
    <dbReference type="NCBI Taxonomy" id="1393"/>
    <lineage>
        <taxon>Bacteria</taxon>
        <taxon>Bacillati</taxon>
        <taxon>Bacillota</taxon>
        <taxon>Bacilli</taxon>
        <taxon>Bacillales</taxon>
        <taxon>Paenibacillaceae</taxon>
        <taxon>Brevibacillus</taxon>
    </lineage>
</organism>